<keyword evidence="1" id="KW-1133">Transmembrane helix</keyword>
<sequence length="152" mass="17284">MAAIGFPGIIAIKSLVSIVIAFMTYYWWRNPVALKAPEKRDDVWAFASLNYFGSELSGRTFVHRFLTRAPKNWAMAIQMTGLMLAVIVAAGSLLAIFSWFAIHQWNLTWYRKAYFRTHFAFPFLLLAPIYAAAATLYFKAEHARLRATLAGE</sequence>
<protein>
    <submittedName>
        <fullName evidence="2">Uncharacterized protein</fullName>
    </submittedName>
</protein>
<organism evidence="2 3">
    <name type="scientific">Rubripirellula lacrimiformis</name>
    <dbReference type="NCBI Taxonomy" id="1930273"/>
    <lineage>
        <taxon>Bacteria</taxon>
        <taxon>Pseudomonadati</taxon>
        <taxon>Planctomycetota</taxon>
        <taxon>Planctomycetia</taxon>
        <taxon>Pirellulales</taxon>
        <taxon>Pirellulaceae</taxon>
        <taxon>Rubripirellula</taxon>
    </lineage>
</organism>
<keyword evidence="1" id="KW-0472">Membrane</keyword>
<proteinExistence type="predicted"/>
<dbReference type="Proteomes" id="UP000318538">
    <property type="component" value="Chromosome"/>
</dbReference>
<keyword evidence="3" id="KW-1185">Reference proteome</keyword>
<reference evidence="2 3" key="1">
    <citation type="submission" date="2019-02" db="EMBL/GenBank/DDBJ databases">
        <title>Deep-cultivation of Planctomycetes and their phenomic and genomic characterization uncovers novel biology.</title>
        <authorList>
            <person name="Wiegand S."/>
            <person name="Jogler M."/>
            <person name="Boedeker C."/>
            <person name="Pinto D."/>
            <person name="Vollmers J."/>
            <person name="Rivas-Marin E."/>
            <person name="Kohn T."/>
            <person name="Peeters S.H."/>
            <person name="Heuer A."/>
            <person name="Rast P."/>
            <person name="Oberbeckmann S."/>
            <person name="Bunk B."/>
            <person name="Jeske O."/>
            <person name="Meyerdierks A."/>
            <person name="Storesund J.E."/>
            <person name="Kallscheuer N."/>
            <person name="Luecker S."/>
            <person name="Lage O.M."/>
            <person name="Pohl T."/>
            <person name="Merkel B.J."/>
            <person name="Hornburger P."/>
            <person name="Mueller R.-W."/>
            <person name="Bruemmer F."/>
            <person name="Labrenz M."/>
            <person name="Spormann A.M."/>
            <person name="Op den Camp H."/>
            <person name="Overmann J."/>
            <person name="Amann R."/>
            <person name="Jetten M.S.M."/>
            <person name="Mascher T."/>
            <person name="Medema M.H."/>
            <person name="Devos D.P."/>
            <person name="Kaster A.-K."/>
            <person name="Ovreas L."/>
            <person name="Rohde M."/>
            <person name="Galperin M.Y."/>
            <person name="Jogler C."/>
        </authorList>
    </citation>
    <scope>NUCLEOTIDE SEQUENCE [LARGE SCALE GENOMIC DNA]</scope>
    <source>
        <strain evidence="2 3">K22_7</strain>
    </source>
</reference>
<keyword evidence="1" id="KW-0812">Transmembrane</keyword>
<dbReference type="EMBL" id="CP036525">
    <property type="protein sequence ID" value="QDT06921.1"/>
    <property type="molecule type" value="Genomic_DNA"/>
</dbReference>
<feature type="transmembrane region" description="Helical" evidence="1">
    <location>
        <begin position="119"/>
        <end position="138"/>
    </location>
</feature>
<dbReference type="KEGG" id="rlc:K227x_53450"/>
<accession>A0A517NIG0</accession>
<evidence type="ECO:0000313" key="3">
    <source>
        <dbReference type="Proteomes" id="UP000318538"/>
    </source>
</evidence>
<dbReference type="AlphaFoldDB" id="A0A517NIG0"/>
<evidence type="ECO:0000313" key="2">
    <source>
        <dbReference type="EMBL" id="QDT06921.1"/>
    </source>
</evidence>
<evidence type="ECO:0000256" key="1">
    <source>
        <dbReference type="SAM" id="Phobius"/>
    </source>
</evidence>
<feature type="transmembrane region" description="Helical" evidence="1">
    <location>
        <begin position="6"/>
        <end position="28"/>
    </location>
</feature>
<name>A0A517NIG0_9BACT</name>
<gene>
    <name evidence="2" type="ORF">K227x_53450</name>
</gene>
<feature type="transmembrane region" description="Helical" evidence="1">
    <location>
        <begin position="73"/>
        <end position="99"/>
    </location>
</feature>